<evidence type="ECO:0000256" key="6">
    <source>
        <dbReference type="RuleBase" id="RU004021"/>
    </source>
</evidence>
<dbReference type="InterPro" id="IPR050152">
    <property type="entry name" value="ChlB/BchB/BchZ"/>
</dbReference>
<dbReference type="GO" id="GO:0016163">
    <property type="term" value="F:nitrogenase activity"/>
    <property type="evidence" value="ECO:0007669"/>
    <property type="project" value="InterPro"/>
</dbReference>
<dbReference type="Pfam" id="PF00148">
    <property type="entry name" value="Oxidored_nitro"/>
    <property type="match status" value="1"/>
</dbReference>
<name>A0A1C4CZS0_9ENTR</name>
<evidence type="ECO:0000259" key="7">
    <source>
        <dbReference type="Pfam" id="PF00148"/>
    </source>
</evidence>
<dbReference type="PANTHER" id="PTHR33712:SF7">
    <property type="entry name" value="LIGHT-INDEPENDENT PROTOCHLOROPHYLLIDE REDUCTASE SUBUNIT B"/>
    <property type="match status" value="1"/>
</dbReference>
<dbReference type="Gene3D" id="6.10.250.1090">
    <property type="match status" value="1"/>
</dbReference>
<dbReference type="PANTHER" id="PTHR33712">
    <property type="entry name" value="LIGHT-INDEPENDENT PROTOCHLOROPHYLLIDE REDUCTASE SUBUNIT B"/>
    <property type="match status" value="1"/>
</dbReference>
<accession>A0A1C4CZS0</accession>
<dbReference type="CDD" id="cd01966">
    <property type="entry name" value="Nitrogenase_NifN_1"/>
    <property type="match status" value="1"/>
</dbReference>
<dbReference type="GO" id="GO:0065003">
    <property type="term" value="P:protein-containing complex assembly"/>
    <property type="evidence" value="ECO:0007669"/>
    <property type="project" value="InterPro"/>
</dbReference>
<comment type="pathway">
    <text evidence="2">Cofactor biosynthesis; Fe-Mo cofactor biosynthesis.</text>
</comment>
<dbReference type="EMBL" id="FMAY01000009">
    <property type="protein sequence ID" value="SCC24602.1"/>
    <property type="molecule type" value="Genomic_DNA"/>
</dbReference>
<dbReference type="PROSITE" id="PS00699">
    <property type="entry name" value="NITROGENASE_1_1"/>
    <property type="match status" value="1"/>
</dbReference>
<dbReference type="Proteomes" id="UP000198975">
    <property type="component" value="Unassembled WGS sequence"/>
</dbReference>
<evidence type="ECO:0000256" key="3">
    <source>
        <dbReference type="ARBA" id="ARBA00011002"/>
    </source>
</evidence>
<gene>
    <name evidence="8" type="ORF">GA0061071_109163</name>
</gene>
<comment type="function">
    <text evidence="1">This protein may play a role in the biosynthesis of the prosthetic group of nitrogenase (FeMo cofactor).</text>
</comment>
<evidence type="ECO:0000313" key="9">
    <source>
        <dbReference type="Proteomes" id="UP000198975"/>
    </source>
</evidence>
<dbReference type="AlphaFoldDB" id="A0A1C4CZS0"/>
<evidence type="ECO:0000256" key="5">
    <source>
        <dbReference type="ARBA" id="ARBA00023231"/>
    </source>
</evidence>
<dbReference type="UniPathway" id="UPA00782"/>
<dbReference type="InterPro" id="IPR005975">
    <property type="entry name" value="Nase_Mo-Fe_CF"/>
</dbReference>
<evidence type="ECO:0000313" key="8">
    <source>
        <dbReference type="EMBL" id="SCC24602.1"/>
    </source>
</evidence>
<dbReference type="NCBIfam" id="TIGR01285">
    <property type="entry name" value="nifN"/>
    <property type="match status" value="1"/>
</dbReference>
<keyword evidence="9" id="KW-1185">Reference proteome</keyword>
<comment type="similarity">
    <text evidence="3 6">Belongs to the NifD/NifK/NifE/NifN family.</text>
</comment>
<evidence type="ECO:0000256" key="4">
    <source>
        <dbReference type="ARBA" id="ARBA00013282"/>
    </source>
</evidence>
<organism evidence="8 9">
    <name type="scientific">Kosakonia oryzendophytica</name>
    <dbReference type="NCBI Taxonomy" id="1005665"/>
    <lineage>
        <taxon>Bacteria</taxon>
        <taxon>Pseudomonadati</taxon>
        <taxon>Pseudomonadota</taxon>
        <taxon>Gammaproteobacteria</taxon>
        <taxon>Enterobacterales</taxon>
        <taxon>Enterobacteriaceae</taxon>
        <taxon>Kosakonia</taxon>
    </lineage>
</organism>
<reference evidence="9" key="1">
    <citation type="submission" date="2016-08" db="EMBL/GenBank/DDBJ databases">
        <authorList>
            <person name="Varghese N."/>
            <person name="Submissions Spin"/>
        </authorList>
    </citation>
    <scope>NUCLEOTIDE SEQUENCE [LARGE SCALE GENOMIC DNA]</scope>
    <source>
        <strain evidence="9">REICA_082</strain>
    </source>
</reference>
<evidence type="ECO:0000256" key="1">
    <source>
        <dbReference type="ARBA" id="ARBA00003171"/>
    </source>
</evidence>
<dbReference type="RefSeq" id="WP_088237517.1">
    <property type="nucleotide sequence ID" value="NZ_FMAY01000009.1"/>
</dbReference>
<evidence type="ECO:0000256" key="2">
    <source>
        <dbReference type="ARBA" id="ARBA00005155"/>
    </source>
</evidence>
<proteinExistence type="inferred from homology"/>
<dbReference type="Gene3D" id="3.40.50.1980">
    <property type="entry name" value="Nitrogenase molybdenum iron protein domain"/>
    <property type="match status" value="3"/>
</dbReference>
<keyword evidence="5 6" id="KW-0535">Nitrogen fixation</keyword>
<dbReference type="InterPro" id="IPR000318">
    <property type="entry name" value="Nase_comp1_CS"/>
</dbReference>
<dbReference type="OrthoDB" id="9800746at2"/>
<protein>
    <recommendedName>
        <fullName evidence="4">Nitrogenase iron-molybdenum cofactor biosynthesis protein NifN</fullName>
    </recommendedName>
</protein>
<sequence>MAEIMRNKKPLAVSPIKSGQPLGAILASMGFEQTIPLVHGAQGCSAFAKVFFIQHFHDPIPLQSTAMDPTSTIMGADENILTALNLLCQRNTPKAIVLLSTGLSEAQGSDISRVVRQFRDAFPRHKGVAILTVNTPDFYGTLENGYSAVLESVIEQWVAEKPLPGLRNRRVNLLLSHLLTPGDVELLRSYVEAFGLQPIIVPDISLSLDGHLANGDFSPVTQGGASLRMIEQMGQSLCTFAIGVSLSRAATLLAQRSRGEVIALPHLMTLGDCDQFIHHLQRLSGRDVPAWIERQRGQLQDAMIDCHMWLQGARMALAAEGDLLAAWCDFARSQGMVPGPVVAPVSQPGLQNLPVDSVTIGDLEDLQDLLCATPADLLVANSHAADLAEQFAITLVRAGFPLYDRLGEFRRVRQGYAGMRDTLFELANTLRERHSHLATYHSPLRQHVSEPPISGGNYALC</sequence>
<feature type="domain" description="Nitrogenase/oxidoreductase component 1" evidence="7">
    <location>
        <begin position="20"/>
        <end position="430"/>
    </location>
</feature>
<dbReference type="InterPro" id="IPR000510">
    <property type="entry name" value="Nase/OxRdtase_comp1"/>
</dbReference>
<dbReference type="SUPFAM" id="SSF53807">
    <property type="entry name" value="Helical backbone' metal receptor"/>
    <property type="match status" value="1"/>
</dbReference>